<organism evidence="2">
    <name type="scientific">uncultured haloarchaeon</name>
    <dbReference type="NCBI Taxonomy" id="160804"/>
    <lineage>
        <taxon>Archaea</taxon>
        <taxon>Methanobacteriati</taxon>
        <taxon>Methanobacteriota</taxon>
        <taxon>Stenosarchaea group</taxon>
        <taxon>Halobacteria</taxon>
        <taxon>Halobacteriales</taxon>
        <taxon>Halobacteriaceae</taxon>
        <taxon>environmental samples</taxon>
    </lineage>
</organism>
<feature type="region of interest" description="Disordered" evidence="1">
    <location>
        <begin position="1"/>
        <end position="28"/>
    </location>
</feature>
<sequence>MKTRRLYSATSPENQSTSEELHPAPRISPNNCLNPSIVHAYLHADDPTVLPLGEDVLDGLQFGGKRNDGYGEAQLKDTKIIELDELNYSQLKGAETYLIELVTPFVLESEYPDANNTTVPWWWAEDRGDLRLRQKKILEQRKIFQLETVNLMTVRS</sequence>
<accession>A5YT17</accession>
<evidence type="ECO:0000256" key="1">
    <source>
        <dbReference type="SAM" id="MobiDB-lite"/>
    </source>
</evidence>
<name>A5YT17_9EURY</name>
<dbReference type="AlphaFoldDB" id="A5YT17"/>
<evidence type="ECO:0000313" key="2">
    <source>
        <dbReference type="EMBL" id="ABQ76124.1"/>
    </source>
</evidence>
<protein>
    <submittedName>
        <fullName evidence="2">Uncharacterized protein</fullName>
    </submittedName>
</protein>
<feature type="compositionally biased region" description="Polar residues" evidence="1">
    <location>
        <begin position="8"/>
        <end position="18"/>
    </location>
</feature>
<reference evidence="2" key="1">
    <citation type="journal article" date="2007" name="ISME J.">
        <title>Genomic plasticity in prokaryotes: the case of the square haloarchaeon.</title>
        <authorList>
            <person name="Cuadros-Orellana S."/>
            <person name="Martin-Cuadrado A.B."/>
            <person name="Legault B."/>
            <person name="D'Auria G."/>
            <person name="Zhaxybayeva O."/>
            <person name="Papke R.T."/>
            <person name="Rodriguez-Valera F."/>
        </authorList>
    </citation>
    <scope>NUCLEOTIDE SEQUENCE</scope>
</reference>
<dbReference type="EMBL" id="EF584000">
    <property type="protein sequence ID" value="ABQ76124.1"/>
    <property type="molecule type" value="Genomic_DNA"/>
</dbReference>
<proteinExistence type="predicted"/>